<accession>A0ABT7Y708</accession>
<dbReference type="EMBL" id="JAUEOZ010000003">
    <property type="protein sequence ID" value="MDN2483831.1"/>
    <property type="molecule type" value="Genomic_DNA"/>
</dbReference>
<gene>
    <name evidence="2" type="ORF">QWJ08_20985</name>
</gene>
<name>A0ABT7Y708_9VIBR</name>
<sequence>MRKVIAAILLSPLGVTAQVITSQNHVYTEYLDYSDKPQDQVETVEGEYQLPEYLQEFVPIEGMDEDAIDALTQVITESVEHAWPKYLRGETQHTVIADSNTAVPLEEVIDLEEYFGEDDDPASGFQKELTRKILSQDITKEDVIGLYEEMVFPIEPTIKQRVMPAQYMPLNPEYKEAILMPMAAIGTDRYSLQWLELNKEEIANMGSIVFVTQIENFADFQMLQTRYPTLQFMPVNAEAALGQFGVDFYPVLITRDGIFQ</sequence>
<proteinExistence type="predicted"/>
<keyword evidence="1" id="KW-0732">Signal</keyword>
<feature type="chain" id="PRO_5046942046" evidence="1">
    <location>
        <begin position="18"/>
        <end position="260"/>
    </location>
</feature>
<protein>
    <submittedName>
        <fullName evidence="2">DUF2859 domain-containing protein</fullName>
    </submittedName>
</protein>
<feature type="signal peptide" evidence="1">
    <location>
        <begin position="1"/>
        <end position="17"/>
    </location>
</feature>
<reference evidence="2" key="1">
    <citation type="submission" date="2024-05" db="EMBL/GenBank/DDBJ databases">
        <title>Genome Sequences of Four Agar- Degrading Marine Bacteria.</title>
        <authorList>
            <person name="Phillips E.K."/>
            <person name="Shaffer J.C."/>
            <person name="Henson M.W."/>
            <person name="Temperton B."/>
            <person name="Thrash C.J."/>
            <person name="Martin M.O."/>
        </authorList>
    </citation>
    <scope>NUCLEOTIDE SEQUENCE</scope>
    <source>
        <strain evidence="2">EKP203</strain>
    </source>
</reference>
<organism evidence="2 3">
    <name type="scientific">Vibrio agarivorans</name>
    <dbReference type="NCBI Taxonomy" id="153622"/>
    <lineage>
        <taxon>Bacteria</taxon>
        <taxon>Pseudomonadati</taxon>
        <taxon>Pseudomonadota</taxon>
        <taxon>Gammaproteobacteria</taxon>
        <taxon>Vibrionales</taxon>
        <taxon>Vibrionaceae</taxon>
        <taxon>Vibrio</taxon>
    </lineage>
</organism>
<evidence type="ECO:0000313" key="2">
    <source>
        <dbReference type="EMBL" id="MDN2483831.1"/>
    </source>
</evidence>
<comment type="caution">
    <text evidence="2">The sequence shown here is derived from an EMBL/GenBank/DDBJ whole genome shotgun (WGS) entry which is preliminary data.</text>
</comment>
<keyword evidence="3" id="KW-1185">Reference proteome</keyword>
<evidence type="ECO:0000313" key="3">
    <source>
        <dbReference type="Proteomes" id="UP001169719"/>
    </source>
</evidence>
<dbReference type="Pfam" id="PF11072">
    <property type="entry name" value="DUF2859"/>
    <property type="match status" value="1"/>
</dbReference>
<dbReference type="InterPro" id="IPR021300">
    <property type="entry name" value="Integr_conj_element_PFL4695"/>
</dbReference>
<dbReference type="Proteomes" id="UP001169719">
    <property type="component" value="Unassembled WGS sequence"/>
</dbReference>
<evidence type="ECO:0000256" key="1">
    <source>
        <dbReference type="SAM" id="SignalP"/>
    </source>
</evidence>
<dbReference type="RefSeq" id="WP_289963985.1">
    <property type="nucleotide sequence ID" value="NZ_JAUEOZ010000003.1"/>
</dbReference>